<dbReference type="GO" id="GO:0160102">
    <property type="term" value="F:tRNA (guanine(10)-N2)-methyltransferase activity"/>
    <property type="evidence" value="ECO:0007669"/>
    <property type="project" value="UniProtKB-EC"/>
</dbReference>
<evidence type="ECO:0000256" key="4">
    <source>
        <dbReference type="PROSITE-ProRule" id="PRU00959"/>
    </source>
</evidence>
<dbReference type="SUPFAM" id="SSF53335">
    <property type="entry name" value="S-adenosyl-L-methionine-dependent methyltransferases"/>
    <property type="match status" value="1"/>
</dbReference>
<evidence type="ECO:0000256" key="1">
    <source>
        <dbReference type="ARBA" id="ARBA00022603"/>
    </source>
</evidence>
<keyword evidence="4" id="KW-0694">RNA-binding</keyword>
<organism evidence="7 8">
    <name type="scientific">Pseudo-nitzschia multistriata</name>
    <dbReference type="NCBI Taxonomy" id="183589"/>
    <lineage>
        <taxon>Eukaryota</taxon>
        <taxon>Sar</taxon>
        <taxon>Stramenopiles</taxon>
        <taxon>Ochrophyta</taxon>
        <taxon>Bacillariophyta</taxon>
        <taxon>Bacillariophyceae</taxon>
        <taxon>Bacillariophycidae</taxon>
        <taxon>Bacillariales</taxon>
        <taxon>Bacillariaceae</taxon>
        <taxon>Pseudo-nitzschia</taxon>
    </lineage>
</organism>
<dbReference type="InterPro" id="IPR029063">
    <property type="entry name" value="SAM-dependent_MTases_sf"/>
</dbReference>
<evidence type="ECO:0000259" key="6">
    <source>
        <dbReference type="Pfam" id="PF01170"/>
    </source>
</evidence>
<dbReference type="PANTHER" id="PTHR13370:SF3">
    <property type="entry name" value="TRNA (GUANINE(10)-N2)-METHYLTRANSFERASE HOMOLOG"/>
    <property type="match status" value="1"/>
</dbReference>
<feature type="compositionally biased region" description="Low complexity" evidence="5">
    <location>
        <begin position="19"/>
        <end position="28"/>
    </location>
</feature>
<dbReference type="InterPro" id="IPR016691">
    <property type="entry name" value="TRMT11"/>
</dbReference>
<dbReference type="PRINTS" id="PR00507">
    <property type="entry name" value="N12N6MTFRASE"/>
</dbReference>
<name>A0A448ZQV7_9STRA</name>
<keyword evidence="4" id="KW-0819">tRNA processing</keyword>
<dbReference type="InterPro" id="IPR000241">
    <property type="entry name" value="RlmKL-like_Mtase"/>
</dbReference>
<dbReference type="EMBL" id="CAACVS010000647">
    <property type="protein sequence ID" value="VEU44432.1"/>
    <property type="molecule type" value="Genomic_DNA"/>
</dbReference>
<accession>A0A448ZQV7</accession>
<dbReference type="GO" id="GO:0043527">
    <property type="term" value="C:tRNA methyltransferase complex"/>
    <property type="evidence" value="ECO:0007669"/>
    <property type="project" value="UniProtKB-ARBA"/>
</dbReference>
<feature type="domain" description="Ribosomal RNA large subunit methyltransferase K/L-like methyltransferase" evidence="6">
    <location>
        <begin position="339"/>
        <end position="390"/>
    </location>
</feature>
<keyword evidence="8" id="KW-1185">Reference proteome</keyword>
<dbReference type="EC" id="2.1.1.214" evidence="3"/>
<keyword evidence="1 4" id="KW-0489">Methyltransferase</keyword>
<evidence type="ECO:0000313" key="7">
    <source>
        <dbReference type="EMBL" id="VEU44432.1"/>
    </source>
</evidence>
<protein>
    <recommendedName>
        <fullName evidence="3">tRNA (guanine(10)-N(2))-methyltransferase</fullName>
        <ecNumber evidence="3">2.1.1.214</ecNumber>
    </recommendedName>
</protein>
<dbReference type="InterPro" id="IPR002052">
    <property type="entry name" value="DNA_methylase_N6_adenine_CS"/>
</dbReference>
<evidence type="ECO:0000256" key="2">
    <source>
        <dbReference type="ARBA" id="ARBA00022679"/>
    </source>
</evidence>
<comment type="similarity">
    <text evidence="4">Belongs to the class I-like SAM-binding methyltransferase superfamily. TRM11 methyltransferase family.</text>
</comment>
<keyword evidence="2 4" id="KW-0808">Transferase</keyword>
<reference evidence="7 8" key="1">
    <citation type="submission" date="2019-01" db="EMBL/GenBank/DDBJ databases">
        <authorList>
            <person name="Ferrante I. M."/>
        </authorList>
    </citation>
    <scope>NUCLEOTIDE SEQUENCE [LARGE SCALE GENOMIC DNA]</scope>
    <source>
        <strain evidence="7 8">B856</strain>
    </source>
</reference>
<gene>
    <name evidence="7" type="ORF">PSNMU_V1.4_AUG-EV-PASAV3_0115860</name>
</gene>
<evidence type="ECO:0000256" key="5">
    <source>
        <dbReference type="SAM" id="MobiDB-lite"/>
    </source>
</evidence>
<dbReference type="Pfam" id="PF01170">
    <property type="entry name" value="UPF0020"/>
    <property type="match status" value="1"/>
</dbReference>
<dbReference type="AlphaFoldDB" id="A0A448ZQV7"/>
<feature type="region of interest" description="Disordered" evidence="5">
    <location>
        <begin position="1"/>
        <end position="36"/>
    </location>
</feature>
<evidence type="ECO:0000256" key="3">
    <source>
        <dbReference type="ARBA" id="ARBA00066937"/>
    </source>
</evidence>
<dbReference type="Gene3D" id="3.40.50.150">
    <property type="entry name" value="Vaccinia Virus protein VP39"/>
    <property type="match status" value="1"/>
</dbReference>
<dbReference type="GO" id="GO:0032259">
    <property type="term" value="P:methylation"/>
    <property type="evidence" value="ECO:0007669"/>
    <property type="project" value="UniProtKB-UniRule"/>
</dbReference>
<dbReference type="Proteomes" id="UP000291116">
    <property type="component" value="Unassembled WGS sequence"/>
</dbReference>
<feature type="region of interest" description="Disordered" evidence="5">
    <location>
        <begin position="615"/>
        <end position="650"/>
    </location>
</feature>
<dbReference type="GO" id="GO:0000049">
    <property type="term" value="F:tRNA binding"/>
    <property type="evidence" value="ECO:0007669"/>
    <property type="project" value="UniProtKB-UniRule"/>
</dbReference>
<keyword evidence="4" id="KW-0820">tRNA-binding</keyword>
<evidence type="ECO:0000313" key="8">
    <source>
        <dbReference type="Proteomes" id="UP000291116"/>
    </source>
</evidence>
<keyword evidence="4" id="KW-0949">S-adenosyl-L-methionine</keyword>
<dbReference type="GO" id="GO:0008033">
    <property type="term" value="P:tRNA processing"/>
    <property type="evidence" value="ECO:0007669"/>
    <property type="project" value="UniProtKB-UniRule"/>
</dbReference>
<dbReference type="PROSITE" id="PS00092">
    <property type="entry name" value="N6_MTASE"/>
    <property type="match status" value="1"/>
</dbReference>
<dbReference type="GO" id="GO:0005737">
    <property type="term" value="C:cytoplasm"/>
    <property type="evidence" value="ECO:0007669"/>
    <property type="project" value="UniProtKB-SubCell"/>
</dbReference>
<dbReference type="PROSITE" id="PS51627">
    <property type="entry name" value="SAM_MT_TRM11"/>
    <property type="match status" value="1"/>
</dbReference>
<dbReference type="PANTHER" id="PTHR13370">
    <property type="entry name" value="RNA METHYLASE-RELATED"/>
    <property type="match status" value="1"/>
</dbReference>
<sequence length="650" mass="73596">MAPTDSGGTAPMETDHGESSSSSNGKSSQNRQEWGQEHMAHTGERYLVLVEFVYRHLNFQMAELESILETFDIALGSEKCRLHPLPIPLEEGSLEIEAKNRAFVILSFPIADAQKWSGLALQTPEEQRKNIRFEPRIEIGASSSSAASKLSIADILYKCTLVKSVVELWGYSSSSLEECATRTLEWVQRKQNNIESASDRPSPLAPSFQKEHLWPSVFANPEQPWKFTIHTLGTKVHRDEQDKMRQTFRKTLDCIEGPVRLKDPTAQEFLLIREIQLDGKGSPLWAKTEKTTTTTGTETSQPNREFNTDAIAYYFGRVLGGRTRSSDGSRGIDHYSLKTRPYLGPTSMDAELSFVMTSLGRVTSSTIVYDPFVGTGSILLSCAMRGAYCIGSDIDIRVLRGKGGDRTIWKNFDYYGLPRPEILRTDNALYHRHFRHHTPGDSVEDEDESVVAPTLYDAILCDPPYGIRAGARQTGSRLENPRPILEENRHDHIAQTKPYVVSDVMSDLLDVAARTLVVGGRLVYVIPSFRDFDEERDLPRHDCLELVHTCYQPFSTELGRRIVAMEKVSDYDPRKRQTYLSTIWKFGAESAEKCANLREKIMEAARLKPGYEEKAKIRKEKRRANKEAKKQEKRAKRAADQRALEVQNQQ</sequence>
<dbReference type="OrthoDB" id="333024at2759"/>
<proteinExistence type="inferred from homology"/>